<proteinExistence type="predicted"/>
<dbReference type="Proteomes" id="UP001165369">
    <property type="component" value="Unassembled WGS sequence"/>
</dbReference>
<organism evidence="1 2">
    <name type="scientific">Halomonas gemina</name>
    <dbReference type="NCBI Taxonomy" id="2945105"/>
    <lineage>
        <taxon>Bacteria</taxon>
        <taxon>Pseudomonadati</taxon>
        <taxon>Pseudomonadota</taxon>
        <taxon>Gammaproteobacteria</taxon>
        <taxon>Oceanospirillales</taxon>
        <taxon>Halomonadaceae</taxon>
        <taxon>Halomonas</taxon>
    </lineage>
</organism>
<protein>
    <submittedName>
        <fullName evidence="1">Uncharacterized protein</fullName>
    </submittedName>
</protein>
<dbReference type="RefSeq" id="WP_250061801.1">
    <property type="nucleotide sequence ID" value="NZ_JAMJPK010000005.1"/>
</dbReference>
<evidence type="ECO:0000313" key="1">
    <source>
        <dbReference type="EMBL" id="MCL7941213.1"/>
    </source>
</evidence>
<gene>
    <name evidence="1" type="ORF">M8009_13045</name>
</gene>
<dbReference type="EMBL" id="JAMJPK010000005">
    <property type="protein sequence ID" value="MCL7941213.1"/>
    <property type="molecule type" value="Genomic_DNA"/>
</dbReference>
<comment type="caution">
    <text evidence="1">The sequence shown here is derived from an EMBL/GenBank/DDBJ whole genome shotgun (WGS) entry which is preliminary data.</text>
</comment>
<sequence length="68" mass="7520">MAENKIDPRSDTWKAVLEWAQAQRDEAIEGLIQDHDSEQQRGRIGALDDLVALAAPDDVPTVVADTYT</sequence>
<name>A0ABT0T359_9GAMM</name>
<accession>A0ABT0T359</accession>
<evidence type="ECO:0000313" key="2">
    <source>
        <dbReference type="Proteomes" id="UP001165369"/>
    </source>
</evidence>
<keyword evidence="2" id="KW-1185">Reference proteome</keyword>
<reference evidence="1" key="1">
    <citation type="submission" date="2022-05" db="EMBL/GenBank/DDBJ databases">
        <title>Halomonas geminus sp. nov. and Halomonas llamarensis sp. nov. isolated from high-altitude salars of the Atacama Desert.</title>
        <authorList>
            <person name="Hintersatz C."/>
            <person name="Rojas L.A."/>
            <person name="Wei T.-S."/>
            <person name="Kutschke S."/>
            <person name="Lehmann F."/>
            <person name="Jain R."/>
            <person name="Pollmann K."/>
        </authorList>
    </citation>
    <scope>NUCLEOTIDE SEQUENCE</scope>
    <source>
        <strain evidence="1">ATCH28</strain>
    </source>
</reference>